<dbReference type="InterPro" id="IPR001387">
    <property type="entry name" value="Cro/C1-type_HTH"/>
</dbReference>
<evidence type="ECO:0000313" key="2">
    <source>
        <dbReference type="EMBL" id="KKQ92667.1"/>
    </source>
</evidence>
<dbReference type="CDD" id="cd00093">
    <property type="entry name" value="HTH_XRE"/>
    <property type="match status" value="1"/>
</dbReference>
<organism evidence="2 3">
    <name type="scientific">Candidatus Woesebacteria bacterium GW2011_GWB1_39_10</name>
    <dbReference type="NCBI Taxonomy" id="1618572"/>
    <lineage>
        <taxon>Bacteria</taxon>
        <taxon>Candidatus Woeseibacteriota</taxon>
    </lineage>
</organism>
<comment type="caution">
    <text evidence="2">The sequence shown here is derived from an EMBL/GenBank/DDBJ whole genome shotgun (WGS) entry which is preliminary data.</text>
</comment>
<protein>
    <recommendedName>
        <fullName evidence="1">HTH cro/C1-type domain-containing protein</fullName>
    </recommendedName>
</protein>
<name>A0A0G0LNN6_9BACT</name>
<dbReference type="Pfam" id="PF01381">
    <property type="entry name" value="HTH_3"/>
    <property type="match status" value="1"/>
</dbReference>
<dbReference type="AlphaFoldDB" id="A0A0G0LNN6"/>
<dbReference type="PROSITE" id="PS50943">
    <property type="entry name" value="HTH_CROC1"/>
    <property type="match status" value="1"/>
</dbReference>
<dbReference type="SUPFAM" id="SSF47413">
    <property type="entry name" value="lambda repressor-like DNA-binding domains"/>
    <property type="match status" value="1"/>
</dbReference>
<dbReference type="EMBL" id="LBVU01000001">
    <property type="protein sequence ID" value="KKQ92667.1"/>
    <property type="molecule type" value="Genomic_DNA"/>
</dbReference>
<dbReference type="InterPro" id="IPR010982">
    <property type="entry name" value="Lambda_DNA-bd_dom_sf"/>
</dbReference>
<dbReference type="GO" id="GO:0003677">
    <property type="term" value="F:DNA binding"/>
    <property type="evidence" value="ECO:0007669"/>
    <property type="project" value="InterPro"/>
</dbReference>
<reference evidence="2 3" key="1">
    <citation type="journal article" date="2015" name="Nature">
        <title>rRNA introns, odd ribosomes, and small enigmatic genomes across a large radiation of phyla.</title>
        <authorList>
            <person name="Brown C.T."/>
            <person name="Hug L.A."/>
            <person name="Thomas B.C."/>
            <person name="Sharon I."/>
            <person name="Castelle C.J."/>
            <person name="Singh A."/>
            <person name="Wilkins M.J."/>
            <person name="Williams K.H."/>
            <person name="Banfield J.F."/>
        </authorList>
    </citation>
    <scope>NUCLEOTIDE SEQUENCE [LARGE SCALE GENOMIC DNA]</scope>
</reference>
<evidence type="ECO:0000313" key="3">
    <source>
        <dbReference type="Proteomes" id="UP000034774"/>
    </source>
</evidence>
<feature type="domain" description="HTH cro/C1-type" evidence="1">
    <location>
        <begin position="40"/>
        <end position="94"/>
    </location>
</feature>
<dbReference type="Gene3D" id="1.10.260.40">
    <property type="entry name" value="lambda repressor-like DNA-binding domains"/>
    <property type="match status" value="1"/>
</dbReference>
<accession>A0A0G0LNN6</accession>
<dbReference type="Proteomes" id="UP000034774">
    <property type="component" value="Unassembled WGS sequence"/>
</dbReference>
<gene>
    <name evidence="2" type="ORF">UT17_C0001G0046</name>
</gene>
<proteinExistence type="predicted"/>
<evidence type="ECO:0000259" key="1">
    <source>
        <dbReference type="PROSITE" id="PS50943"/>
    </source>
</evidence>
<dbReference type="SMART" id="SM00530">
    <property type="entry name" value="HTH_XRE"/>
    <property type="match status" value="1"/>
</dbReference>
<sequence>MNNKIKWVSHEKLKSDLMKDPEFRREYDALQPEFEIAEQIIKARIERKISQAELAKRMKTGQAVVSRLEGANGSPSLALLKRLARALGIKLQLTIQ</sequence>
<dbReference type="STRING" id="1618572.UT17_C0001G0046"/>